<dbReference type="SUPFAM" id="SSF46626">
    <property type="entry name" value="Cytochrome c"/>
    <property type="match status" value="2"/>
</dbReference>
<dbReference type="EMBL" id="AP012029">
    <property type="protein sequence ID" value="BAJ64507.1"/>
    <property type="molecule type" value="Genomic_DNA"/>
</dbReference>
<evidence type="ECO:0000256" key="2">
    <source>
        <dbReference type="ARBA" id="ARBA00022723"/>
    </source>
</evidence>
<feature type="domain" description="Cytochrome c" evidence="6">
    <location>
        <begin position="37"/>
        <end position="155"/>
    </location>
</feature>
<dbReference type="HOGENOM" id="CLU_074034_0_0_0"/>
<keyword evidence="1 4" id="KW-0349">Heme</keyword>
<feature type="domain" description="Cytochrome c" evidence="6">
    <location>
        <begin position="172"/>
        <end position="312"/>
    </location>
</feature>
<dbReference type="RefSeq" id="WP_013560862.1">
    <property type="nucleotide sequence ID" value="NC_014960.1"/>
</dbReference>
<evidence type="ECO:0000256" key="3">
    <source>
        <dbReference type="ARBA" id="ARBA00023004"/>
    </source>
</evidence>
<reference evidence="7 8" key="1">
    <citation type="submission" date="2010-12" db="EMBL/GenBank/DDBJ databases">
        <title>Whole genome sequence of Anaerolinea thermophila UNI-1.</title>
        <authorList>
            <person name="Narita-Yamada S."/>
            <person name="Kishi E."/>
            <person name="Watanabe Y."/>
            <person name="Takasaki K."/>
            <person name="Ankai A."/>
            <person name="Oguchi A."/>
            <person name="Fukui S."/>
            <person name="Takahashi M."/>
            <person name="Yashiro I."/>
            <person name="Hosoyama A."/>
            <person name="Sekiguchi Y."/>
            <person name="Hanada S."/>
            <person name="Fujita N."/>
        </authorList>
    </citation>
    <scope>NUCLEOTIDE SEQUENCE [LARGE SCALE GENOMIC DNA]</scope>
    <source>
        <strain evidence="8">DSM 14523 / JCM 11388 / NBRC 100420 / UNI-1</strain>
    </source>
</reference>
<protein>
    <submittedName>
        <fullName evidence="7">Cytochrome c family protein</fullName>
    </submittedName>
</protein>
<dbReference type="OrthoDB" id="9779283at2"/>
<keyword evidence="3 4" id="KW-0408">Iron</keyword>
<proteinExistence type="predicted"/>
<name>E8MZF9_ANATU</name>
<dbReference type="Gene3D" id="1.10.760.10">
    <property type="entry name" value="Cytochrome c-like domain"/>
    <property type="match status" value="1"/>
</dbReference>
<keyword evidence="8" id="KW-1185">Reference proteome</keyword>
<evidence type="ECO:0000256" key="1">
    <source>
        <dbReference type="ARBA" id="ARBA00022617"/>
    </source>
</evidence>
<evidence type="ECO:0000313" key="8">
    <source>
        <dbReference type="Proteomes" id="UP000008922"/>
    </source>
</evidence>
<evidence type="ECO:0000256" key="4">
    <source>
        <dbReference type="PROSITE-ProRule" id="PRU00433"/>
    </source>
</evidence>
<dbReference type="GO" id="GO:0046872">
    <property type="term" value="F:metal ion binding"/>
    <property type="evidence" value="ECO:0007669"/>
    <property type="project" value="UniProtKB-KW"/>
</dbReference>
<dbReference type="PROSITE" id="PS51007">
    <property type="entry name" value="CYTC"/>
    <property type="match status" value="2"/>
</dbReference>
<dbReference type="Pfam" id="PF13442">
    <property type="entry name" value="Cytochrome_CBB3"/>
    <property type="match status" value="1"/>
</dbReference>
<dbReference type="InterPro" id="IPR009056">
    <property type="entry name" value="Cyt_c-like_dom"/>
</dbReference>
<organism evidence="7 8">
    <name type="scientific">Anaerolinea thermophila (strain DSM 14523 / JCM 11388 / NBRC 100420 / UNI-1)</name>
    <dbReference type="NCBI Taxonomy" id="926569"/>
    <lineage>
        <taxon>Bacteria</taxon>
        <taxon>Bacillati</taxon>
        <taxon>Chloroflexota</taxon>
        <taxon>Anaerolineae</taxon>
        <taxon>Anaerolineales</taxon>
        <taxon>Anaerolineaceae</taxon>
        <taxon>Anaerolinea</taxon>
    </lineage>
</organism>
<dbReference type="AlphaFoldDB" id="E8MZF9"/>
<dbReference type="STRING" id="926569.ANT_24810"/>
<keyword evidence="5" id="KW-0472">Membrane</keyword>
<dbReference type="eggNOG" id="COG3258">
    <property type="taxonomic scope" value="Bacteria"/>
</dbReference>
<dbReference type="GO" id="GO:0020037">
    <property type="term" value="F:heme binding"/>
    <property type="evidence" value="ECO:0007669"/>
    <property type="project" value="InterPro"/>
</dbReference>
<accession>E8MZF9</accession>
<evidence type="ECO:0000313" key="7">
    <source>
        <dbReference type="EMBL" id="BAJ64507.1"/>
    </source>
</evidence>
<dbReference type="GO" id="GO:0009055">
    <property type="term" value="F:electron transfer activity"/>
    <property type="evidence" value="ECO:0007669"/>
    <property type="project" value="InterPro"/>
</dbReference>
<dbReference type="Proteomes" id="UP000008922">
    <property type="component" value="Chromosome"/>
</dbReference>
<gene>
    <name evidence="7" type="ordered locus">ANT_24810</name>
</gene>
<keyword evidence="5" id="KW-0812">Transmembrane</keyword>
<keyword evidence="2 4" id="KW-0479">Metal-binding</keyword>
<sequence>MKSKGLMKAGLLFLVFGLIVLSGWVGQAQARGLEQDSDVPRGALLYDNWYAALGVQPPQGNMPVWERQTTNTRSGAETWRCVSCHGWDYQGKDGAYREGSDRYTGFPGVYPAVTQRTEEEIVAVLSGKVDPQHDFSPYIPEADLKALAHFLKTSLVNDNEYIDPKTFKVLGGDAANGKALYESQCARCHGADGATLRFRFEGRDATLGTLALLDPWRFLHKTRFGTPGTEMVIGYDLGWTAQQGRDVLLYVQSLPSGLEPQQSPSLGETVPSPVEQPGGPARNVFTGVLTAFGALFTGLGFALILGVFLIGVLFVIVWMIRGKKQ</sequence>
<dbReference type="KEGG" id="atm:ANT_24810"/>
<keyword evidence="5" id="KW-1133">Transmembrane helix</keyword>
<evidence type="ECO:0000256" key="5">
    <source>
        <dbReference type="SAM" id="Phobius"/>
    </source>
</evidence>
<evidence type="ECO:0000259" key="6">
    <source>
        <dbReference type="PROSITE" id="PS51007"/>
    </source>
</evidence>
<dbReference type="InParanoid" id="E8MZF9"/>
<dbReference type="InterPro" id="IPR036909">
    <property type="entry name" value="Cyt_c-like_dom_sf"/>
</dbReference>
<dbReference type="Pfam" id="PF00034">
    <property type="entry name" value="Cytochrom_C"/>
    <property type="match status" value="1"/>
</dbReference>
<feature type="transmembrane region" description="Helical" evidence="5">
    <location>
        <begin position="292"/>
        <end position="320"/>
    </location>
</feature>